<comment type="subcellular location">
    <subcellularLocation>
        <location evidence="1">Membrane</location>
        <topology evidence="1">Single-pass membrane protein</topology>
    </subcellularLocation>
</comment>
<dbReference type="OrthoDB" id="6364780at2759"/>
<sequence>MNNSTAIGMGHMQYDRSNNMTHLNSDSEERHQTEADNVAILGRDPKDEPMSPLRRLAFVMSLVLCGLTVFIILWAAPCGDDNTCPAPADRVKSHNWLNNYTKVELKGVVNVVEGVRSWERNLIFMYRGDKFFPEFEQSNRKRNGIISLIGSSGAIAWFDEMVNEPVTIDCTLLDVDKNGKPDCLVIDEFGQLGAINPVSGQWLWRFFDQSAQKVDVLNFPVILPDLDGDGVFELLFATNKGEVARNYLRILSGRTGRPIGRGYKVTDCSYIHKFQLDNAYTVSFNCVNNDTEVQRFKSLQELYSLTTNRAIGAKLTPASLISQHKLYGQRKETEAQRNIYSINDKQLIVENRGKCPENCNVTFILSEEKNGVSHIIRNFSGSMMYGMVPAQLSFKGPDGSTKFNGFVIKFWEWSRNQTDFPSGNTRSKRDALLFDDNYNIFDHLIHKRRSYTLPTENPRPERSAANMTKQRTNSNIFLNYKMRMIKETVVLIIFNSADTHIENTSQSNIVQFCRSEKNEMSCQPDLNNQENSLLIADLDQDGSQELVSYYSTFVNKNGNKNDWKLVTYVQLLRLESELPILYDTVKKN</sequence>
<dbReference type="AlphaFoldDB" id="A0A7R8UKD6"/>
<name>A0A7R8UKD6_HERIL</name>
<accession>A0A7R8UKD6</accession>
<gene>
    <name evidence="7" type="ORF">HERILL_LOCUS5210</name>
</gene>
<keyword evidence="2 5" id="KW-0812">Transmembrane</keyword>
<evidence type="ECO:0000259" key="6">
    <source>
        <dbReference type="Pfam" id="PF23727"/>
    </source>
</evidence>
<dbReference type="InterPro" id="IPR045232">
    <property type="entry name" value="FAM234"/>
</dbReference>
<keyword evidence="8" id="KW-1185">Reference proteome</keyword>
<dbReference type="InterPro" id="IPR055409">
    <property type="entry name" value="Beta-prop_FAM234A_B"/>
</dbReference>
<evidence type="ECO:0000256" key="3">
    <source>
        <dbReference type="ARBA" id="ARBA00022989"/>
    </source>
</evidence>
<protein>
    <recommendedName>
        <fullName evidence="6">FAM234A/B beta-propeller domain-containing protein</fullName>
    </recommendedName>
</protein>
<dbReference type="InParanoid" id="A0A7R8UKD6"/>
<dbReference type="SUPFAM" id="SSF69318">
    <property type="entry name" value="Integrin alpha N-terminal domain"/>
    <property type="match status" value="1"/>
</dbReference>
<dbReference type="InterPro" id="IPR028994">
    <property type="entry name" value="Integrin_alpha_N"/>
</dbReference>
<dbReference type="PANTHER" id="PTHR21419">
    <property type="match status" value="1"/>
</dbReference>
<dbReference type="Proteomes" id="UP000594454">
    <property type="component" value="Chromosome 2"/>
</dbReference>
<evidence type="ECO:0000256" key="1">
    <source>
        <dbReference type="ARBA" id="ARBA00004167"/>
    </source>
</evidence>
<evidence type="ECO:0000313" key="7">
    <source>
        <dbReference type="EMBL" id="CAD7082152.1"/>
    </source>
</evidence>
<keyword evidence="3 5" id="KW-1133">Transmembrane helix</keyword>
<feature type="transmembrane region" description="Helical" evidence="5">
    <location>
        <begin position="56"/>
        <end position="76"/>
    </location>
</feature>
<dbReference type="EMBL" id="LR899010">
    <property type="protein sequence ID" value="CAD7082152.1"/>
    <property type="molecule type" value="Genomic_DNA"/>
</dbReference>
<keyword evidence="4 5" id="KW-0472">Membrane</keyword>
<evidence type="ECO:0000256" key="5">
    <source>
        <dbReference type="SAM" id="Phobius"/>
    </source>
</evidence>
<dbReference type="PANTHER" id="PTHR21419:SF29">
    <property type="entry name" value="LD24894P"/>
    <property type="match status" value="1"/>
</dbReference>
<evidence type="ECO:0000256" key="2">
    <source>
        <dbReference type="ARBA" id="ARBA00022692"/>
    </source>
</evidence>
<proteinExistence type="predicted"/>
<reference evidence="7 8" key="1">
    <citation type="submission" date="2020-11" db="EMBL/GenBank/DDBJ databases">
        <authorList>
            <person name="Wallbank WR R."/>
            <person name="Pardo Diaz C."/>
            <person name="Kozak K."/>
            <person name="Martin S."/>
            <person name="Jiggins C."/>
            <person name="Moest M."/>
            <person name="Warren A I."/>
            <person name="Generalovic N T."/>
            <person name="Byers J.R.P. K."/>
            <person name="Montejo-Kovacevich G."/>
            <person name="Yen C E."/>
        </authorList>
    </citation>
    <scope>NUCLEOTIDE SEQUENCE [LARGE SCALE GENOMIC DNA]</scope>
</reference>
<evidence type="ECO:0000313" key="8">
    <source>
        <dbReference type="Proteomes" id="UP000594454"/>
    </source>
</evidence>
<dbReference type="Pfam" id="PF23727">
    <property type="entry name" value="Beta-prop_FAM234A_B"/>
    <property type="match status" value="1"/>
</dbReference>
<dbReference type="FunCoup" id="A0A7R8UKD6">
    <property type="interactions" value="26"/>
</dbReference>
<feature type="domain" description="FAM234A/B beta-propeller" evidence="6">
    <location>
        <begin position="147"/>
        <end position="354"/>
    </location>
</feature>
<dbReference type="GO" id="GO:0016020">
    <property type="term" value="C:membrane"/>
    <property type="evidence" value="ECO:0007669"/>
    <property type="project" value="UniProtKB-SubCell"/>
</dbReference>
<organism evidence="7 8">
    <name type="scientific">Hermetia illucens</name>
    <name type="common">Black soldier fly</name>
    <dbReference type="NCBI Taxonomy" id="343691"/>
    <lineage>
        <taxon>Eukaryota</taxon>
        <taxon>Metazoa</taxon>
        <taxon>Ecdysozoa</taxon>
        <taxon>Arthropoda</taxon>
        <taxon>Hexapoda</taxon>
        <taxon>Insecta</taxon>
        <taxon>Pterygota</taxon>
        <taxon>Neoptera</taxon>
        <taxon>Endopterygota</taxon>
        <taxon>Diptera</taxon>
        <taxon>Brachycera</taxon>
        <taxon>Stratiomyomorpha</taxon>
        <taxon>Stratiomyidae</taxon>
        <taxon>Hermetiinae</taxon>
        <taxon>Hermetia</taxon>
    </lineage>
</organism>
<evidence type="ECO:0000256" key="4">
    <source>
        <dbReference type="ARBA" id="ARBA00023136"/>
    </source>
</evidence>